<reference evidence="1" key="1">
    <citation type="submission" date="2020-10" db="EMBL/GenBank/DDBJ databases">
        <authorList>
            <person name="Gilroy R."/>
        </authorList>
    </citation>
    <scope>NUCLEOTIDE SEQUENCE</scope>
    <source>
        <strain evidence="1">CHK199-13235</strain>
    </source>
</reference>
<comment type="caution">
    <text evidence="1">The sequence shown here is derived from an EMBL/GenBank/DDBJ whole genome shotgun (WGS) entry which is preliminary data.</text>
</comment>
<dbReference type="AlphaFoldDB" id="A0A9D1FNZ6"/>
<evidence type="ECO:0000313" key="1">
    <source>
        <dbReference type="EMBL" id="HIS77356.1"/>
    </source>
</evidence>
<sequence>MSIWSKEEQDRRQQIANDTRRMIRNSIQVEDEDETSLTAQYNDYYMQISFSPLHPLLVICFARAMNFSGDWKKLNQLNLSSVLGSHVFNADVGGYSYRATLWLDKVLTPERFFEILNRCMEEAARGYCFLQTNNGSFLEKERL</sequence>
<reference evidence="1" key="2">
    <citation type="journal article" date="2021" name="PeerJ">
        <title>Extensive microbial diversity within the chicken gut microbiome revealed by metagenomics and culture.</title>
        <authorList>
            <person name="Gilroy R."/>
            <person name="Ravi A."/>
            <person name="Getino M."/>
            <person name="Pursley I."/>
            <person name="Horton D.L."/>
            <person name="Alikhan N.F."/>
            <person name="Baker D."/>
            <person name="Gharbi K."/>
            <person name="Hall N."/>
            <person name="Watson M."/>
            <person name="Adriaenssens E.M."/>
            <person name="Foster-Nyarko E."/>
            <person name="Jarju S."/>
            <person name="Secka A."/>
            <person name="Antonio M."/>
            <person name="Oren A."/>
            <person name="Chaudhuri R.R."/>
            <person name="La Ragione R."/>
            <person name="Hildebrand F."/>
            <person name="Pallen M.J."/>
        </authorList>
    </citation>
    <scope>NUCLEOTIDE SEQUENCE</scope>
    <source>
        <strain evidence="1">CHK199-13235</strain>
    </source>
</reference>
<name>A0A9D1FNZ6_9FIRM</name>
<dbReference type="Proteomes" id="UP000824002">
    <property type="component" value="Unassembled WGS sequence"/>
</dbReference>
<protein>
    <submittedName>
        <fullName evidence="1">Uncharacterized protein</fullName>
    </submittedName>
</protein>
<dbReference type="EMBL" id="DVJP01000074">
    <property type="protein sequence ID" value="HIS77356.1"/>
    <property type="molecule type" value="Genomic_DNA"/>
</dbReference>
<accession>A0A9D1FNZ6</accession>
<gene>
    <name evidence="1" type="ORF">IAB51_11220</name>
</gene>
<evidence type="ECO:0000313" key="2">
    <source>
        <dbReference type="Proteomes" id="UP000824002"/>
    </source>
</evidence>
<organism evidence="1 2">
    <name type="scientific">Candidatus Merdivicinus excrementipullorum</name>
    <dbReference type="NCBI Taxonomy" id="2840867"/>
    <lineage>
        <taxon>Bacteria</taxon>
        <taxon>Bacillati</taxon>
        <taxon>Bacillota</taxon>
        <taxon>Clostridia</taxon>
        <taxon>Eubacteriales</taxon>
        <taxon>Oscillospiraceae</taxon>
        <taxon>Oscillospiraceae incertae sedis</taxon>
        <taxon>Candidatus Merdivicinus</taxon>
    </lineage>
</organism>
<proteinExistence type="predicted"/>